<proteinExistence type="predicted"/>
<gene>
    <name evidence="2" type="ORF">METBISCDRAFT_24229</name>
</gene>
<feature type="region of interest" description="Disordered" evidence="1">
    <location>
        <begin position="1"/>
        <end position="32"/>
    </location>
</feature>
<dbReference type="AlphaFoldDB" id="A0A4P9ZBK5"/>
<organism evidence="2 3">
    <name type="scientific">Metschnikowia bicuspidata</name>
    <dbReference type="NCBI Taxonomy" id="27322"/>
    <lineage>
        <taxon>Eukaryota</taxon>
        <taxon>Fungi</taxon>
        <taxon>Dikarya</taxon>
        <taxon>Ascomycota</taxon>
        <taxon>Saccharomycotina</taxon>
        <taxon>Pichiomycetes</taxon>
        <taxon>Metschnikowiaceae</taxon>
        <taxon>Metschnikowia</taxon>
    </lineage>
</organism>
<accession>A0A4P9ZBK5</accession>
<feature type="compositionally biased region" description="Basic and acidic residues" evidence="1">
    <location>
        <begin position="123"/>
        <end position="133"/>
    </location>
</feature>
<dbReference type="EMBL" id="ML004487">
    <property type="protein sequence ID" value="RKP29441.1"/>
    <property type="molecule type" value="Genomic_DNA"/>
</dbReference>
<feature type="compositionally biased region" description="Basic and acidic residues" evidence="1">
    <location>
        <begin position="45"/>
        <end position="55"/>
    </location>
</feature>
<evidence type="ECO:0000313" key="2">
    <source>
        <dbReference type="EMBL" id="RKP29441.1"/>
    </source>
</evidence>
<evidence type="ECO:0000313" key="3">
    <source>
        <dbReference type="Proteomes" id="UP000268321"/>
    </source>
</evidence>
<protein>
    <submittedName>
        <fullName evidence="2">Uncharacterized protein</fullName>
    </submittedName>
</protein>
<feature type="region of interest" description="Disordered" evidence="1">
    <location>
        <begin position="45"/>
        <end position="91"/>
    </location>
</feature>
<evidence type="ECO:0000256" key="1">
    <source>
        <dbReference type="SAM" id="MobiDB-lite"/>
    </source>
</evidence>
<feature type="region of interest" description="Disordered" evidence="1">
    <location>
        <begin position="103"/>
        <end position="241"/>
    </location>
</feature>
<sequence length="277" mass="30137">MTALDSKWAHQDGLPSTEILKEPKKPTSGLMPALNALLVSKWASAERDKAEEPAKPAKPSKPAESTRSAKAAIPTPPSSAGAKENSEDDVSVETKLGVLALLQRIDTPPGKGKSPEDAVNETCKGRYRAEKHNKNTKLQQTNQDRALAGRVLGEQHMNDGQKQSSHRRNRPADPHENLSSNQMSKDNKTATMGARALALRIGVPAKNDTGNKVPKAKDPPHRASNLRSRNQPLNAQPAPPAREIDQIDETFKAEVQAMFEKIADTTTSWADIDDEWG</sequence>
<name>A0A4P9ZBK5_9ASCO</name>
<reference evidence="3" key="1">
    <citation type="journal article" date="2018" name="Nat. Microbiol.">
        <title>Leveraging single-cell genomics to expand the fungal tree of life.</title>
        <authorList>
            <person name="Ahrendt S.R."/>
            <person name="Quandt C.A."/>
            <person name="Ciobanu D."/>
            <person name="Clum A."/>
            <person name="Salamov A."/>
            <person name="Andreopoulos B."/>
            <person name="Cheng J.F."/>
            <person name="Woyke T."/>
            <person name="Pelin A."/>
            <person name="Henrissat B."/>
            <person name="Reynolds N.K."/>
            <person name="Benny G.L."/>
            <person name="Smith M.E."/>
            <person name="James T.Y."/>
            <person name="Grigoriev I.V."/>
        </authorList>
    </citation>
    <scope>NUCLEOTIDE SEQUENCE [LARGE SCALE GENOMIC DNA]</scope>
    <source>
        <strain evidence="3">Baker2002</strain>
    </source>
</reference>
<dbReference type="Proteomes" id="UP000268321">
    <property type="component" value="Unassembled WGS sequence"/>
</dbReference>
<keyword evidence="3" id="KW-1185">Reference proteome</keyword>